<evidence type="ECO:0000313" key="1">
    <source>
        <dbReference type="EMBL" id="KAI3354705.1"/>
    </source>
</evidence>
<dbReference type="Proteomes" id="UP000831701">
    <property type="component" value="Chromosome 22"/>
</dbReference>
<organism evidence="1 2">
    <name type="scientific">Scortum barcoo</name>
    <name type="common">barcoo grunter</name>
    <dbReference type="NCBI Taxonomy" id="214431"/>
    <lineage>
        <taxon>Eukaryota</taxon>
        <taxon>Metazoa</taxon>
        <taxon>Chordata</taxon>
        <taxon>Craniata</taxon>
        <taxon>Vertebrata</taxon>
        <taxon>Euteleostomi</taxon>
        <taxon>Actinopterygii</taxon>
        <taxon>Neopterygii</taxon>
        <taxon>Teleostei</taxon>
        <taxon>Neoteleostei</taxon>
        <taxon>Acanthomorphata</taxon>
        <taxon>Eupercaria</taxon>
        <taxon>Centrarchiformes</taxon>
        <taxon>Terapontoidei</taxon>
        <taxon>Terapontidae</taxon>
        <taxon>Scortum</taxon>
    </lineage>
</organism>
<keyword evidence="2" id="KW-1185">Reference proteome</keyword>
<accession>A0ACB8VH46</accession>
<feature type="non-terminal residue" evidence="1">
    <location>
        <position position="1"/>
    </location>
</feature>
<dbReference type="EMBL" id="CM041552">
    <property type="protein sequence ID" value="KAI3354705.1"/>
    <property type="molecule type" value="Genomic_DNA"/>
</dbReference>
<comment type="caution">
    <text evidence="1">The sequence shown here is derived from an EMBL/GenBank/DDBJ whole genome shotgun (WGS) entry which is preliminary data.</text>
</comment>
<sequence length="5028" mass="554061">WSDDGMDLNMGQWAGMRAPLFGLALLLPLLVIRLPPCCSQNTQRASQDGPHFGFTQAVYHAMVYENSAARTYANSKVKMGIHLAQHSWEIRYRITSGDDEGFFKAEEYVLGDFCFLRIRTKGGNAAILNREIQDNYVLTVKASVKGEALLETWTKVSIQVLDMNDLRPLFSPTTYSVTIAESTPLRTSIAQVTATDADIGSNGEFYYFFKEKMELFAVHPTSGVVSLSGKLNVDEQNRYDLEILAVDRGMKLYGNNGVSSTAKLFVHVERVNEHAPVMNVVTHNPLWLDKNPVYVMITVEDLDEGLNGEVDSVVIVGGDPSEHFFVEKSEEGLFVLRASESVNWETYPYGCNLTLQAKDRGTPQKFSAVKVVHFMVKKRQTTKAKFEQELYDVSLNEISPPGTIVVAVKIKPEPDDTEYILTPSADSAFFQMNTLTGVISTTRWFTQVTQDVFNLEVLEIDSELKVKVCITIEDANDNTPTFDQSSYEVLVNESVPVGTNVLTVAAVDEDKGENGYITYSISSLQPLPFKINQFSGIISTTKELDFESSSESFVFVVRASDWGSPYRRESEVNVTIHLENVNDNQPLFEMVACQGVISRDFPVDEIITTMSAIDIDELELVKYKIILGNEEGYFDLNPDSGVLSLRRSLATASPKNAVFSLKITATDGENFSDPMFVNISIVHGKSPPKSLNCKETRVAQKLAEKLLKKSKASTKPKIEEGFIDLFSVNRQTPQFDKAFPTDIAVREDLKVGSSVFNVNAYDGDTGFNGQILYSISDGNTDSCFTIDMETGLIYVFLPMDREKRDRYLLNLTIYDLGQPQKTAWRLLTVYIEDANDNAPQFLQEGAYRIVIPENTAIGTDVIQVEATDKDLGPNGEIVYSILTSTAQFGINSTSGIVYVAGQLDREFVSAFNVKIEARDKADKGSQMFSVTTLKIILEDVNDCPPLFIPSVYKARVLEDLPVGTVVAWLETQDPDLGLGGQVRYSLANDYNGWFEVDRASGAIRLTKELDYETQQFYNLTVKAKDKGRPVSLLSVTFVEIEVVDVNENLYGPYFSHFALTGLVKENARIGTTLLQVTANDEDTGRDGEIQYSIRDGSGLGRFAIDEETVRVSTMVRSKELSEALRKKIVAAYESGVIYTTDMLDRETKDSYWLTVYASDHGVVPQFTTIEVFVQVEDVNDNAPLTSEPLYRPSVPENSPRDFSWKPSELLHHQHSLTLFNLLFSVSGLITTTSRKLDREQQTEHVLEVLVTDGGPSPRQSTVWVMVQVLDENDNKPTFPEKVYQVKLPERERRKKAEPIYRVFACDRDDGPNSDLSYTIVDGNEDGKFFIDPKTAVVSSRKAFTAGSYDILTIKVTDNGRPQRSSTARLHIEWIRRPPPSSLPLLFDEAVYNFTVMENDKVAEIVGVVSLQQSSAPLWFDITGKIPIWVRTILCQPSDSFLITSSFCPLSSFLRSVCPSCLTLSLLFLLNASCLEGPKSFREMFYILQSACGRNCSSEAGGNIDSVFDVEKAAGTIIIAKPLDAEQRSFYNLTVQATDGTNTAYAQVHITVTDNNDNAPIFSQPTYDVTISEDTPPDTEVVQVLASDRDEHHRLTYSLQSSIDPSSMHLFRIHSTLGTIYTAQRLDHEACAQHILTVIVKDQEFPYRKNLARVLIEVEDINDHVPIFTSALYEGSVYESAAVGSAVVQVTALDKDKGENAELRYSIESGNTGNAFHIEPVLGIITVARDLDLSSIGHYVLTVRVTDNGSPPLSTTTMVRIAVTLSDNTGPKFPQPEYQAEITENVVVGTSVTTVSAVSQSTLTFDIKHGNTNHVFQINQYSGVLTTQKPLDYEITASYTLIVQATNMAGMASNATLLIQVVDENDNPPVFQQLHYRGSISEAAPVNSVVLNSDDSPLVIKAIDADRNQNALLVYQIVEDTAKMFFTVDSGTGSIRTIANLDHETMATFHFHVHVRDNGRPQLTADSPTEVTIQVIDTNDSPPRFSQNAYETVLLLPTYVGVEAFQVSAIDPDTDVSTELTYSLTDGVLEHFAIKPSSGLITVKHNNFSKERFRFSVKVSDGKFSSTALVTVLVREALDSGLSFTHSLYSSSIQENISNITKVAVVNAVGNRLNEPLKYTLLNAGTCFRIRPTSGVIQTTGIPFDREEQEFYELVVEARREHDRQHVARVMVTVQIEDLNDNAPVFVGLPYYAAVQVEAEPGSHIFKVMAVDSDKGINGEVSYYLKDDHGHFEINRQTGSLSLKRAFESDLSNVEYQMVIYARDGGFPPLSSSIEFPITVVNKAMPVFDKSFYSVSVNEDVTVHTPILGINATSPEGQNIIYTIVDGDPFLQFDVGFDTGVISVIHSLDYETASSYHLTIRATDYLTGARSEVDVDVVVQDVNDNPPIFHKMSYRVVLSETAMIGTPALQVIATDKDSEKNNVVRYQIFSDAQNSTDYFHIDSSSGLILTARMLDHELVQKYDFIVRATDNGFPPLSSEVSVIVMVNDMNDNPPAFNQLLYEAYVNELAPRGHFVTCVQASDADSSDFEKLEYGILSGNERMNFLMDKKTGIITLSSHRKQRMEPAYSLNVSVSDGVFTSTAQVHVKVLGANLYSPVFGQNMYEAELRENYAVGTKVIQVRATDADPGMFGHIIYSFVNDVGKDQFSIDASGQITTVEKLDREDPAYKDIVLTVAAQDSGGRVSYCTVQVHLLDDNDNVPRFRATEYRASVKSDVAKGFLVTQIQAHDPDDGTNAKVTYSLYSEAHVPVVDILEIDPDNGWMVTKGSFSHLRNSVLSFFVKAVDGGNPVRHSLVSVYIHVLPPDAFIPSFSQHQYLFSIPEDTPIGSTIGTVRLNTPGYALLSSAFTLVNGETEENNQDWVFVIEKNTGVIKLDKPLDHDVIKGYHFKVIATAQQAKLDSVTSVDVEVKVLDLNDNKPAFEANPYEATVIEGMPVGTRIIQIQALDPDSGANGQVTYSLGALIQSEGDLDTLVGTFSIDSNTGWITTRKDLDHETNPSYTFTVVASDLGETLSLSSTTTVTIAVSDINDNPPRFLEQRYFGSIQESDPPGEVVAVLNTRDDDSSAINRQVSYHITGGNYRGVFALGLVQGEWKMYVKWPLDREERNFYIINITASDGLFVSQATVEVTVIDTNDNSPICDQAVYTASIPEDLPVNSVLLRIGATDADVGVSAWIQYSLHGPGSQDFSIDRGTGEIKSSVILDHETTPNYQLVAQATDGGGRWCRAVVQLVVTDVNDNPPIFTLSQYTASVYEDTASKALLTRIQAIDPDEAGLGRMVVYSLANSAGGSFSIDKYSGIVVLERILDREVQPAYQITVQASDQGLPLPLFSLINVTITVLDINDNPPVFERRDQLATVPEDVRVGTEVLRVYAASKDIGTNAEITYSIRSGNEHGKFHIHPLTGECAILVAHPLDYETCRDYFLTVEARDGGTPPLSAITTVNINLTDVNDNAPMFSRDLYTAVVSEDATIGESVVQLVAEDVDSQLNGAILYSIISGDRDNQFFIDPLRGTIKVNKQLDRETVPGYSLAIRALDSGIPPMSSTVMVNIDISDINDNPPTFFPANLTTVIQENKPISTSILQLSVIDQDSSHNGPPFDFRILSGNEGGEFVLEKDGTLVANQVFRRDLATEYVIQIQVIHQVMVDSMMVRWPGPAAAKHPQTMTLPPPCFTVGRPQAVQIGSTTSPTLTLNTSAPQDCVLSPLLYSLFTHDCMWPPTAPTPSSNLLTTFSTVIGLITVDNETAYREVTDSGKPRLSSSSTLTVRVIEESLHRPVAMPLEIHIVTMEDEFPGGVIGQLHATDADPYDALIFGHAPPAQRSLFKISPHDGKIIALGGLDAGRYTLNASVSDGRFAVPVPVSVHVEQATPEMLREAVTVRFESVAPRDFVALHLKHVLKVLQQAAASQKQDMLHLLSLQPVGGTQQLDMLVAVETAGDGYYKAAYLTQKLSASRRQLEEVLRVSAILDKNCSGLECRGAQCEQSIILDSHNLATYSTPRVSFVSPRFHRTSRCTCHDSSCAVLSEECEDQPCPADMQCVSIEATRGRYACQCPPGKLGECAGHSSLSFSGNSYIKYRLSDWLQTELKLSLRIRTLQSRGIIMYIHTEPCTLLKLEEGKLWFQLACDLGDGVGGSPDMLGISGRRINDGSWHTVALELNRNFSSLALDDSYVERRRGAPFIQPLAPDRTIYFGALVQHPDSRSLIDPEKDQRVLEGFQGCLDSVMLNNNELPLQNKRSHYAEVVGLTELKLGCILYPDACLQQPCRNGATCTSLPSGGFSCNCHPHYTGGHCEMEITACVPNPCQNGGVCKAIGNAFLCSCRRGFKGLTISLFHSILSTTMGKTKELSKHIRDKTVDLHKAGTGYKTISKKLGEKETPVGAIIRKWKKYKITINRPHSGAPCKNLTSWGKDDSEKAEGSAQHFTARPHSPRKPLARLKFANEHLNDSKKAWENVMWSDETKIELFGFKSRQRNAEYDPKNTIPTFKNGGGNILCWGCFSVLERPSQSPNLNPIENLWRELKLRVAKGQSQNLKDLKSNCKEEWTKIPPKICEEDVNECDRSNPEGECENGGVCVNTHGSFYCNCTAGFVGQRCGLRPVVVPDMQAGHAVVGKEELIGIAVVLFVIITLIILFIAFRKKVFQKNYSRNNLSLVQDPATAALLNKANGVQFKTLHCTPGDPLNLYSEPGLGPTLVGGGGMMGPPQVPVRPMAYTPCFQGDPRSTLEKMVDGRSVEHTEMSTFHPESPRILSGTTRRGVVVCSVAPNLPPVSPCRSDCDSIRKSPWDSDEGKMVDMAEEVTCFSGSNKGSNSEVQSLSSFQSDSCDDNAYHWDTSDWMPNTRLSDIEEVPGYEAGLGNEVAGSVSRLGGSTRELESDYYLGGYDIDSDYPPPNEEEFLSQDQLPPPLPTVEDYPEPSTPLPANPLVSKESTLSSDSSGCQHARQHFHPSQYLPPHQLPLGELPHGDFSTSVTGVTPGNGETDDTVLLNMRLSIGASSTSDTSVACGLGDSEHGSDFDSMDELRRGVTIITDSQQQTEV</sequence>
<proteinExistence type="predicted"/>
<protein>
    <submittedName>
        <fullName evidence="1">Uncharacterized protein</fullName>
    </submittedName>
</protein>
<name>A0ACB8VH46_9TELE</name>
<reference evidence="1" key="1">
    <citation type="submission" date="2022-04" db="EMBL/GenBank/DDBJ databases">
        <title>Jade perch genome.</title>
        <authorList>
            <person name="Chao B."/>
        </authorList>
    </citation>
    <scope>NUCLEOTIDE SEQUENCE</scope>
    <source>
        <strain evidence="1">CB-2022</strain>
    </source>
</reference>
<gene>
    <name evidence="1" type="ORF">L3Q82_019195</name>
</gene>
<evidence type="ECO:0000313" key="2">
    <source>
        <dbReference type="Proteomes" id="UP000831701"/>
    </source>
</evidence>